<evidence type="ECO:0000313" key="5">
    <source>
        <dbReference type="Proteomes" id="UP000494106"/>
    </source>
</evidence>
<feature type="compositionally biased region" description="Polar residues" evidence="2">
    <location>
        <begin position="39"/>
        <end position="57"/>
    </location>
</feature>
<keyword evidence="1" id="KW-0863">Zinc-finger</keyword>
<feature type="compositionally biased region" description="Basic residues" evidence="2">
    <location>
        <begin position="92"/>
        <end position="105"/>
    </location>
</feature>
<dbReference type="OrthoDB" id="7490362at2759"/>
<dbReference type="InterPro" id="IPR001878">
    <property type="entry name" value="Znf_CCHC"/>
</dbReference>
<feature type="compositionally biased region" description="Low complexity" evidence="2">
    <location>
        <begin position="27"/>
        <end position="38"/>
    </location>
</feature>
<gene>
    <name evidence="4" type="ORF">APLA_LOCUS10104</name>
</gene>
<dbReference type="Gene3D" id="4.10.60.10">
    <property type="entry name" value="Zinc finger, CCHC-type"/>
    <property type="match status" value="1"/>
</dbReference>
<keyword evidence="1" id="KW-0862">Zinc</keyword>
<feature type="region of interest" description="Disordered" evidence="2">
    <location>
        <begin position="620"/>
        <end position="671"/>
    </location>
</feature>
<dbReference type="SMART" id="SM00343">
    <property type="entry name" value="ZnF_C2HC"/>
    <property type="match status" value="2"/>
</dbReference>
<accession>A0A8S1AE24</accession>
<dbReference type="PROSITE" id="PS50158">
    <property type="entry name" value="ZF_CCHC"/>
    <property type="match status" value="1"/>
</dbReference>
<protein>
    <recommendedName>
        <fullName evidence="3">CCHC-type domain-containing protein</fullName>
    </recommendedName>
</protein>
<dbReference type="GO" id="GO:0003676">
    <property type="term" value="F:nucleic acid binding"/>
    <property type="evidence" value="ECO:0007669"/>
    <property type="project" value="InterPro"/>
</dbReference>
<dbReference type="InterPro" id="IPR036875">
    <property type="entry name" value="Znf_CCHC_sf"/>
</dbReference>
<sequence length="671" mass="69664">MGPKIIKSTQEGTRRTASGESLPEPDGSGSSQTYSGGSNLCQTCPSPSSKSGTQNNAEDAKNQEVVSNTDTASEMSEASTPMVSAAEQHQKGTPKRKRRSLRLGLKRQLESASSDDATAPKVGTSRRGARGGGRLPRVAQEQKKEPLRSYAPVKRVASERSIDVTEVRSEKEGGKTGNPVDQIEEAIGVADCLLQTSGVARGPEQEALVAVVRSIIEAGRLLVAESKAHARERARLEADLAKARAHAGATPASSAPVALSAPKEPDLVRLVAEMEERIMRRISAIESARCRPPLAPPRATYAAAARAGLTAQPADRVAGPSSAPPPQKTGKGKGRGKAAPTQAPVSAPADTAQRSLERGWTVAGDNKKRRKAAKKAAKKARRDAAAAAKGAPRKFRAPRSSAVVITLTAEAAERGVGYAEVLTKVKANVDLKALEIPGVRCKNTRTGARLLEVAGATSGPKSDALAAKLRESLDAADVRVSRPTKCAEVRITGLDDSVTADELRLAVAETGSCPLDSVKAGAIRFGPGGQGAAVVSCPIAAAQKVADGRSLLVGGFLRAQARLLQARPARCFRCLSVGHVGVHCTAEATVGDRCFRCGQPGHKAGGCNAPLRCFRCAAGGKPADHRVGGKACALSRPKPGGRPSASEPLIQTESAAGQPQSSLRDAGMEVQ</sequence>
<keyword evidence="1" id="KW-0479">Metal-binding</keyword>
<feature type="compositionally biased region" description="Polar residues" evidence="2">
    <location>
        <begin position="64"/>
        <end position="82"/>
    </location>
</feature>
<comment type="caution">
    <text evidence="4">The sequence shown here is derived from an EMBL/GenBank/DDBJ whole genome shotgun (WGS) entry which is preliminary data.</text>
</comment>
<proteinExistence type="predicted"/>
<evidence type="ECO:0000313" key="4">
    <source>
        <dbReference type="EMBL" id="CAB3244707.1"/>
    </source>
</evidence>
<dbReference type="Proteomes" id="UP000494106">
    <property type="component" value="Unassembled WGS sequence"/>
</dbReference>
<evidence type="ECO:0000256" key="1">
    <source>
        <dbReference type="PROSITE-ProRule" id="PRU00047"/>
    </source>
</evidence>
<feature type="compositionally biased region" description="Polar residues" evidence="2">
    <location>
        <begin position="649"/>
        <end position="663"/>
    </location>
</feature>
<evidence type="ECO:0000256" key="2">
    <source>
        <dbReference type="SAM" id="MobiDB-lite"/>
    </source>
</evidence>
<feature type="region of interest" description="Disordered" evidence="2">
    <location>
        <begin position="310"/>
        <end position="398"/>
    </location>
</feature>
<feature type="domain" description="CCHC-type" evidence="3">
    <location>
        <begin position="593"/>
        <end position="607"/>
    </location>
</feature>
<evidence type="ECO:0000259" key="3">
    <source>
        <dbReference type="PROSITE" id="PS50158"/>
    </source>
</evidence>
<keyword evidence="5" id="KW-1185">Reference proteome</keyword>
<dbReference type="SUPFAM" id="SSF57756">
    <property type="entry name" value="Retrovirus zinc finger-like domains"/>
    <property type="match status" value="1"/>
</dbReference>
<name>A0A8S1AE24_ARCPL</name>
<feature type="compositionally biased region" description="Basic residues" evidence="2">
    <location>
        <begin position="367"/>
        <end position="381"/>
    </location>
</feature>
<dbReference type="AlphaFoldDB" id="A0A8S1AE24"/>
<dbReference type="EMBL" id="CADEBC010000522">
    <property type="protein sequence ID" value="CAB3244707.1"/>
    <property type="molecule type" value="Genomic_DNA"/>
</dbReference>
<feature type="compositionally biased region" description="Polar residues" evidence="2">
    <location>
        <begin position="7"/>
        <end position="19"/>
    </location>
</feature>
<feature type="region of interest" description="Disordered" evidence="2">
    <location>
        <begin position="1"/>
        <end position="158"/>
    </location>
</feature>
<reference evidence="4 5" key="1">
    <citation type="submission" date="2020-04" db="EMBL/GenBank/DDBJ databases">
        <authorList>
            <person name="Wallbank WR R."/>
            <person name="Pardo Diaz C."/>
            <person name="Kozak K."/>
            <person name="Martin S."/>
            <person name="Jiggins C."/>
            <person name="Moest M."/>
            <person name="Warren A I."/>
            <person name="Byers J.R.P. K."/>
            <person name="Montejo-Kovacevich G."/>
            <person name="Yen C E."/>
        </authorList>
    </citation>
    <scope>NUCLEOTIDE SEQUENCE [LARGE SCALE GENOMIC DNA]</scope>
</reference>
<organism evidence="4 5">
    <name type="scientific">Arctia plantaginis</name>
    <name type="common">Wood tiger moth</name>
    <name type="synonym">Phalaena plantaginis</name>
    <dbReference type="NCBI Taxonomy" id="874455"/>
    <lineage>
        <taxon>Eukaryota</taxon>
        <taxon>Metazoa</taxon>
        <taxon>Ecdysozoa</taxon>
        <taxon>Arthropoda</taxon>
        <taxon>Hexapoda</taxon>
        <taxon>Insecta</taxon>
        <taxon>Pterygota</taxon>
        <taxon>Neoptera</taxon>
        <taxon>Endopterygota</taxon>
        <taxon>Lepidoptera</taxon>
        <taxon>Glossata</taxon>
        <taxon>Ditrysia</taxon>
        <taxon>Noctuoidea</taxon>
        <taxon>Erebidae</taxon>
        <taxon>Arctiinae</taxon>
        <taxon>Arctia</taxon>
    </lineage>
</organism>
<dbReference type="GO" id="GO:0008270">
    <property type="term" value="F:zinc ion binding"/>
    <property type="evidence" value="ECO:0007669"/>
    <property type="project" value="UniProtKB-KW"/>
</dbReference>